<protein>
    <submittedName>
        <fullName evidence="1">Uncharacterized protein</fullName>
    </submittedName>
</protein>
<name>A0AAD1S1T4_PELCU</name>
<dbReference type="Proteomes" id="UP001295444">
    <property type="component" value="Chromosome 04"/>
</dbReference>
<evidence type="ECO:0000313" key="2">
    <source>
        <dbReference type="Proteomes" id="UP001295444"/>
    </source>
</evidence>
<dbReference type="AlphaFoldDB" id="A0AAD1S1T4"/>
<accession>A0AAD1S1T4</accession>
<sequence>MAQQIEEQLGQLRNELLERQKEHDAWLLRAHTRIAGVIHHVALHADKKSEYEGETVVIPSHLVKGVHDKFMEYLDQVPPCRKPSPEGLAVPIEVQGIWSTIQTPCETETTEGEIEEAKKSQNESQKKTISRLGCILRRLRSRCFKK</sequence>
<gene>
    <name evidence="1" type="ORF">PECUL_23A034215</name>
</gene>
<dbReference type="EMBL" id="OW240915">
    <property type="protein sequence ID" value="CAH2285943.1"/>
    <property type="molecule type" value="Genomic_DNA"/>
</dbReference>
<keyword evidence="2" id="KW-1185">Reference proteome</keyword>
<evidence type="ECO:0000313" key="1">
    <source>
        <dbReference type="EMBL" id="CAH2285943.1"/>
    </source>
</evidence>
<proteinExistence type="predicted"/>
<organism evidence="1 2">
    <name type="scientific">Pelobates cultripes</name>
    <name type="common">Western spadefoot toad</name>
    <dbReference type="NCBI Taxonomy" id="61616"/>
    <lineage>
        <taxon>Eukaryota</taxon>
        <taxon>Metazoa</taxon>
        <taxon>Chordata</taxon>
        <taxon>Craniata</taxon>
        <taxon>Vertebrata</taxon>
        <taxon>Euteleostomi</taxon>
        <taxon>Amphibia</taxon>
        <taxon>Batrachia</taxon>
        <taxon>Anura</taxon>
        <taxon>Pelobatoidea</taxon>
        <taxon>Pelobatidae</taxon>
        <taxon>Pelobates</taxon>
    </lineage>
</organism>
<reference evidence="1" key="1">
    <citation type="submission" date="2022-03" db="EMBL/GenBank/DDBJ databases">
        <authorList>
            <person name="Alioto T."/>
            <person name="Alioto T."/>
            <person name="Gomez Garrido J."/>
        </authorList>
    </citation>
    <scope>NUCLEOTIDE SEQUENCE</scope>
</reference>